<sequence>MATTPAFDIVFFGGTGDLALRKLLPALYQAHKAGALHADGRIFALGRKPIGLEGYLDLLQQRVRPKLGGDYDDKVWESFVSRLQFQTLDAGNIEDYRKLVAAMDSPGNRITVCYLATAPHLFIPICQNLAAVGLNHPCVRIVLEKPLGHDLESSGTISEAVGQCFAENQIYRIDHYLGKESVQNLMAIRFGNTLFEPLWRREWIDNIQITIAEDLGVEERGEFYDRTGALRDMLQSHLLQLLCIVAMEPPPSLSEDAIRDEKLKVLRSLKPFSTEDVLSKSVRGQYRSGAINGMPVAGYREELNVAPDSNTETFVALQAEIVNWRWAGIPFFLRTGKRLQERVAEIVINFRDVPHALFPSPLGSHCANRMVIGLQPKESVRLYFLAKEPGDAMNLQSTYLNLDFHAMSKSRRADAYERLLLDVIRGQLSLFMRRDEQAQAWAWVEPILECWNKHSVPPKPYTAGSWGPAASSALVSRAGVVWHEET</sequence>
<dbReference type="PANTHER" id="PTHR23429:SF0">
    <property type="entry name" value="GLUCOSE-6-PHOSPHATE 1-DEHYDROGENASE"/>
    <property type="match status" value="1"/>
</dbReference>
<dbReference type="UniPathway" id="UPA00115">
    <property type="reaction ID" value="UER00408"/>
</dbReference>
<feature type="active site" description="Proton acceptor" evidence="7">
    <location>
        <position position="237"/>
    </location>
</feature>
<comment type="function">
    <text evidence="7">Catalyzes the oxidation of glucose 6-phosphate to 6-phosphogluconolactone.</text>
</comment>
<dbReference type="GO" id="GO:0006006">
    <property type="term" value="P:glucose metabolic process"/>
    <property type="evidence" value="ECO:0007669"/>
    <property type="project" value="UniProtKB-KW"/>
</dbReference>
<dbReference type="Gene3D" id="3.40.50.720">
    <property type="entry name" value="NAD(P)-binding Rossmann-like Domain"/>
    <property type="match status" value="1"/>
</dbReference>
<organism evidence="10 11">
    <name type="scientific">Pollutimonas subterranea</name>
    <dbReference type="NCBI Taxonomy" id="2045210"/>
    <lineage>
        <taxon>Bacteria</taxon>
        <taxon>Pseudomonadati</taxon>
        <taxon>Pseudomonadota</taxon>
        <taxon>Betaproteobacteria</taxon>
        <taxon>Burkholderiales</taxon>
        <taxon>Alcaligenaceae</taxon>
        <taxon>Pollutimonas</taxon>
    </lineage>
</organism>
<dbReference type="RefSeq" id="WP_102072583.1">
    <property type="nucleotide sequence ID" value="NZ_PDNW01000002.1"/>
</dbReference>
<evidence type="ECO:0000256" key="3">
    <source>
        <dbReference type="ARBA" id="ARBA00022526"/>
    </source>
</evidence>
<keyword evidence="5 7" id="KW-0560">Oxidoreductase</keyword>
<reference evidence="10 11" key="1">
    <citation type="submission" date="2017-10" db="EMBL/GenBank/DDBJ databases">
        <title>Two draft genome sequences of Pusillimonas sp. strains isolated from a nitrate- and radionuclide-contaminated groundwater in Russia.</title>
        <authorList>
            <person name="Grouzdev D.S."/>
            <person name="Tourova T.P."/>
            <person name="Goeva M.A."/>
            <person name="Babich T.L."/>
            <person name="Sokolova D.S."/>
            <person name="Abdullin R."/>
            <person name="Poltaraus A.B."/>
            <person name="Toshchakov S.V."/>
            <person name="Nazina T.N."/>
        </authorList>
    </citation>
    <scope>NUCLEOTIDE SEQUENCE [LARGE SCALE GENOMIC DNA]</scope>
    <source>
        <strain evidence="10 11">JR1/69-3-13</strain>
    </source>
</reference>
<feature type="binding site" evidence="7">
    <location>
        <position position="213"/>
    </location>
    <ligand>
        <name>substrate</name>
    </ligand>
</feature>
<feature type="binding site" evidence="7">
    <location>
        <position position="145"/>
    </location>
    <ligand>
        <name>NADP(+)</name>
        <dbReference type="ChEBI" id="CHEBI:58349"/>
    </ligand>
</feature>
<evidence type="ECO:0000256" key="5">
    <source>
        <dbReference type="ARBA" id="ARBA00023002"/>
    </source>
</evidence>
<evidence type="ECO:0000256" key="6">
    <source>
        <dbReference type="ARBA" id="ARBA00023277"/>
    </source>
</evidence>
<protein>
    <recommendedName>
        <fullName evidence="7">Glucose-6-phosphate 1-dehydrogenase</fullName>
        <shortName evidence="7">G6PD</shortName>
        <ecNumber evidence="7">1.1.1.49</ecNumber>
    </recommendedName>
</protein>
<evidence type="ECO:0000256" key="7">
    <source>
        <dbReference type="HAMAP-Rule" id="MF_00966"/>
    </source>
</evidence>
<evidence type="ECO:0000259" key="8">
    <source>
        <dbReference type="Pfam" id="PF00479"/>
    </source>
</evidence>
<evidence type="ECO:0000256" key="1">
    <source>
        <dbReference type="ARBA" id="ARBA00004937"/>
    </source>
</evidence>
<dbReference type="Gene3D" id="3.30.360.10">
    <property type="entry name" value="Dihydrodipicolinate Reductase, domain 2"/>
    <property type="match status" value="1"/>
</dbReference>
<dbReference type="PRINTS" id="PR00079">
    <property type="entry name" value="G6PDHDRGNASE"/>
</dbReference>
<dbReference type="GO" id="GO:0050661">
    <property type="term" value="F:NADP binding"/>
    <property type="evidence" value="ECO:0007669"/>
    <property type="project" value="UniProtKB-UniRule"/>
</dbReference>
<dbReference type="Pfam" id="PF02781">
    <property type="entry name" value="G6PD_C"/>
    <property type="match status" value="1"/>
</dbReference>
<dbReference type="NCBIfam" id="TIGR00871">
    <property type="entry name" value="zwf"/>
    <property type="match status" value="1"/>
</dbReference>
<dbReference type="EC" id="1.1.1.49" evidence="7"/>
<dbReference type="GO" id="GO:0005829">
    <property type="term" value="C:cytosol"/>
    <property type="evidence" value="ECO:0007669"/>
    <property type="project" value="TreeGrafter"/>
</dbReference>
<comment type="caution">
    <text evidence="7">Lacks conserved residue(s) required for the propagation of feature annotation.</text>
</comment>
<dbReference type="InterPro" id="IPR001282">
    <property type="entry name" value="G6P_DH"/>
</dbReference>
<dbReference type="InterPro" id="IPR036291">
    <property type="entry name" value="NAD(P)-bd_dom_sf"/>
</dbReference>
<dbReference type="PROSITE" id="PS00069">
    <property type="entry name" value="G6P_DEHYDROGENASE"/>
    <property type="match status" value="1"/>
</dbReference>
<comment type="similarity">
    <text evidence="2 7">Belongs to the glucose-6-phosphate dehydrogenase family.</text>
</comment>
<comment type="pathway">
    <text evidence="1 7">Carbohydrate degradation; pentose phosphate pathway; D-ribulose 5-phosphate from D-glucose 6-phosphate (oxidative stage): step 1/3.</text>
</comment>
<dbReference type="InterPro" id="IPR022674">
    <property type="entry name" value="G6P_DH_NAD-bd"/>
</dbReference>
<dbReference type="Proteomes" id="UP000234190">
    <property type="component" value="Unassembled WGS sequence"/>
</dbReference>
<dbReference type="GO" id="GO:0004345">
    <property type="term" value="F:glucose-6-phosphate dehydrogenase activity"/>
    <property type="evidence" value="ECO:0007669"/>
    <property type="project" value="UniProtKB-UniRule"/>
</dbReference>
<dbReference type="SUPFAM" id="SSF51735">
    <property type="entry name" value="NAD(P)-binding Rossmann-fold domains"/>
    <property type="match status" value="1"/>
</dbReference>
<comment type="catalytic activity">
    <reaction evidence="7">
        <text>D-glucose 6-phosphate + NADP(+) = 6-phospho-D-glucono-1,5-lactone + NADPH + H(+)</text>
        <dbReference type="Rhea" id="RHEA:15841"/>
        <dbReference type="ChEBI" id="CHEBI:15378"/>
        <dbReference type="ChEBI" id="CHEBI:57783"/>
        <dbReference type="ChEBI" id="CHEBI:57955"/>
        <dbReference type="ChEBI" id="CHEBI:58349"/>
        <dbReference type="ChEBI" id="CHEBI:61548"/>
        <dbReference type="EC" id="1.1.1.49"/>
    </reaction>
</comment>
<dbReference type="OrthoDB" id="9802739at2"/>
<keyword evidence="3 7" id="KW-0313">Glucose metabolism</keyword>
<evidence type="ECO:0000259" key="9">
    <source>
        <dbReference type="Pfam" id="PF02781"/>
    </source>
</evidence>
<feature type="domain" description="Glucose-6-phosphate dehydrogenase C-terminal" evidence="9">
    <location>
        <begin position="186"/>
        <end position="483"/>
    </location>
</feature>
<dbReference type="GO" id="GO:0009051">
    <property type="term" value="P:pentose-phosphate shunt, oxidative branch"/>
    <property type="evidence" value="ECO:0007669"/>
    <property type="project" value="TreeGrafter"/>
</dbReference>
<dbReference type="EMBL" id="PDNW01000002">
    <property type="protein sequence ID" value="PLC51265.1"/>
    <property type="molecule type" value="Genomic_DNA"/>
</dbReference>
<evidence type="ECO:0000256" key="4">
    <source>
        <dbReference type="ARBA" id="ARBA00022857"/>
    </source>
</evidence>
<dbReference type="PIRSF" id="PIRSF000110">
    <property type="entry name" value="G6PD"/>
    <property type="match status" value="1"/>
</dbReference>
<dbReference type="PANTHER" id="PTHR23429">
    <property type="entry name" value="GLUCOSE-6-PHOSPHATE 1-DEHYDROGENASE G6PD"/>
    <property type="match status" value="1"/>
</dbReference>
<evidence type="ECO:0000313" key="10">
    <source>
        <dbReference type="EMBL" id="PLC51265.1"/>
    </source>
</evidence>
<name>A0A2N4U8A9_9BURK</name>
<feature type="domain" description="Glucose-6-phosphate dehydrogenase NAD-binding" evidence="8">
    <location>
        <begin position="10"/>
        <end position="184"/>
    </location>
</feature>
<feature type="binding site" evidence="7">
    <location>
        <position position="337"/>
    </location>
    <ligand>
        <name>substrate</name>
    </ligand>
</feature>
<dbReference type="InterPro" id="IPR019796">
    <property type="entry name" value="G6P_DH_AS"/>
</dbReference>
<keyword evidence="6 7" id="KW-0119">Carbohydrate metabolism</keyword>
<comment type="caution">
    <text evidence="10">The sequence shown here is derived from an EMBL/GenBank/DDBJ whole genome shotgun (WGS) entry which is preliminary data.</text>
</comment>
<dbReference type="InterPro" id="IPR022675">
    <property type="entry name" value="G6P_DH_C"/>
</dbReference>
<evidence type="ECO:0000313" key="11">
    <source>
        <dbReference type="Proteomes" id="UP000234190"/>
    </source>
</evidence>
<feature type="binding site" evidence="7">
    <location>
        <position position="179"/>
    </location>
    <ligand>
        <name>substrate</name>
    </ligand>
</feature>
<proteinExistence type="inferred from homology"/>
<feature type="binding site" evidence="7">
    <location>
        <position position="232"/>
    </location>
    <ligand>
        <name>substrate</name>
    </ligand>
</feature>
<keyword evidence="11" id="KW-1185">Reference proteome</keyword>
<keyword evidence="4 7" id="KW-0521">NADP</keyword>
<feature type="binding site" evidence="7">
    <location>
        <position position="47"/>
    </location>
    <ligand>
        <name>NADP(+)</name>
        <dbReference type="ChEBI" id="CHEBI:58349"/>
    </ligand>
</feature>
<dbReference type="HAMAP" id="MF_00966">
    <property type="entry name" value="G6PD"/>
    <property type="match status" value="1"/>
</dbReference>
<dbReference type="Pfam" id="PF00479">
    <property type="entry name" value="G6PD_N"/>
    <property type="match status" value="1"/>
</dbReference>
<dbReference type="SUPFAM" id="SSF55347">
    <property type="entry name" value="Glyceraldehyde-3-phosphate dehydrogenase-like, C-terminal domain"/>
    <property type="match status" value="1"/>
</dbReference>
<evidence type="ECO:0000256" key="2">
    <source>
        <dbReference type="ARBA" id="ARBA00009975"/>
    </source>
</evidence>
<gene>
    <name evidence="7 10" type="primary">zwf</name>
    <name evidence="10" type="ORF">CR159_03260</name>
</gene>
<dbReference type="AlphaFoldDB" id="A0A2N4U8A9"/>
<accession>A0A2N4U8A9</accession>
<feature type="binding site" evidence="7">
    <location>
        <position position="175"/>
    </location>
    <ligand>
        <name>substrate</name>
    </ligand>
</feature>